<reference evidence="1 2" key="1">
    <citation type="submission" date="2021-07" db="EMBL/GenBank/DDBJ databases">
        <authorList>
            <person name="Palmer J.M."/>
        </authorList>
    </citation>
    <scope>NUCLEOTIDE SEQUENCE [LARGE SCALE GENOMIC DNA]</scope>
    <source>
        <strain evidence="1 2">AT_MEX2019</strain>
        <tissue evidence="1">Muscle</tissue>
    </source>
</reference>
<comment type="caution">
    <text evidence="1">The sequence shown here is derived from an EMBL/GenBank/DDBJ whole genome shotgun (WGS) entry which is preliminary data.</text>
</comment>
<sequence length="59" mass="6733">TKHGKKRSTNYHLLRRVRQRIISHFSLMMIGGEEVVSLKGTACVLGQPVKSPYPGKERR</sequence>
<dbReference type="EMBL" id="JAHUTI010050290">
    <property type="protein sequence ID" value="MED6248496.1"/>
    <property type="molecule type" value="Genomic_DNA"/>
</dbReference>
<name>A0ABU7BD15_9TELE</name>
<keyword evidence="2" id="KW-1185">Reference proteome</keyword>
<evidence type="ECO:0000313" key="1">
    <source>
        <dbReference type="EMBL" id="MED6248496.1"/>
    </source>
</evidence>
<evidence type="ECO:0000313" key="2">
    <source>
        <dbReference type="Proteomes" id="UP001345963"/>
    </source>
</evidence>
<feature type="non-terminal residue" evidence="1">
    <location>
        <position position="1"/>
    </location>
</feature>
<organism evidence="1 2">
    <name type="scientific">Ataeniobius toweri</name>
    <dbReference type="NCBI Taxonomy" id="208326"/>
    <lineage>
        <taxon>Eukaryota</taxon>
        <taxon>Metazoa</taxon>
        <taxon>Chordata</taxon>
        <taxon>Craniata</taxon>
        <taxon>Vertebrata</taxon>
        <taxon>Euteleostomi</taxon>
        <taxon>Actinopterygii</taxon>
        <taxon>Neopterygii</taxon>
        <taxon>Teleostei</taxon>
        <taxon>Neoteleostei</taxon>
        <taxon>Acanthomorphata</taxon>
        <taxon>Ovalentaria</taxon>
        <taxon>Atherinomorphae</taxon>
        <taxon>Cyprinodontiformes</taxon>
        <taxon>Goodeidae</taxon>
        <taxon>Ataeniobius</taxon>
    </lineage>
</organism>
<gene>
    <name evidence="1" type="ORF">ATANTOWER_001176</name>
</gene>
<dbReference type="Proteomes" id="UP001345963">
    <property type="component" value="Unassembled WGS sequence"/>
</dbReference>
<protein>
    <submittedName>
        <fullName evidence="1">Uncharacterized protein</fullName>
    </submittedName>
</protein>
<accession>A0ABU7BD15</accession>
<proteinExistence type="predicted"/>